<dbReference type="AlphaFoldDB" id="O60943"/>
<accession>O60943</accession>
<reference evidence="1" key="1">
    <citation type="journal article" date="1985" name="Cell">
        <title>Mobile elements bounded by C4A4 telomeric repeats in Oxytricha fallax.</title>
        <authorList>
            <person name="Herrick G."/>
            <person name="Cartinhour S."/>
            <person name="Dawson D."/>
            <person name="Ang D."/>
            <person name="Sheets R."/>
            <person name="Lee A."/>
            <person name="Williams K."/>
        </authorList>
    </citation>
    <scope>NUCLEOTIDE SEQUENCE</scope>
    <source>
        <strain evidence="1">Subkaryonide 3.5</strain>
    </source>
</reference>
<evidence type="ECO:0000313" key="1">
    <source>
        <dbReference type="EMBL" id="AAA18576.1"/>
    </source>
</evidence>
<dbReference type="EMBL" id="L23169">
    <property type="protein sequence ID" value="AAA18576.1"/>
    <property type="molecule type" value="Genomic_DNA"/>
</dbReference>
<reference evidence="1" key="2">
    <citation type="journal article" date="1989" name="Genes Dev.">
        <title>Precise excision of telomere-bearing transposons during Oxytricha fallax macronuclear development.</title>
        <authorList>
            <person name="Hunter D.J."/>
            <person name="Williams K."/>
            <person name="Cartinhour S."/>
            <person name="Herrick G."/>
        </authorList>
    </citation>
    <scope>NUCLEOTIDE SEQUENCE</scope>
    <source>
        <strain evidence="1">Subkaryonide 3.5</strain>
    </source>
</reference>
<sequence>MEKVLRTGFKLERLISISTVIVPYFQIQIGTYLIRSSSQNASTQLGALIKASTQLGAPQFQSQNHKIPPKPVRTQLGAPPKSVRALINLLMILKMVTFSPIFRAGSTTVAQFSSLTLFKLPLKTIGLQSSHMSSQLQRQFYNFKFKFKYERQHFEKSNNTTIKPNETYLWQQQKV</sequence>
<organism evidence="1">
    <name type="scientific">Oxytricha fallax</name>
    <dbReference type="NCBI Taxonomy" id="5944"/>
    <lineage>
        <taxon>Eukaryota</taxon>
        <taxon>Sar</taxon>
        <taxon>Alveolata</taxon>
        <taxon>Ciliophora</taxon>
        <taxon>Intramacronucleata</taxon>
        <taxon>Spirotrichea</taxon>
        <taxon>Stichotrichia</taxon>
        <taxon>Sporadotrichida</taxon>
        <taxon>Oxytrichidae</taxon>
        <taxon>Oxytrichinae</taxon>
        <taxon>Oxytricha</taxon>
    </lineage>
</organism>
<protein>
    <submittedName>
        <fullName evidence="1">20 kDa protein</fullName>
    </submittedName>
</protein>
<reference evidence="1" key="3">
    <citation type="journal article" date="1994" name="Proc. Natl. Acad. Sci. U.S.A.">
        <title>A proposed superfamily of transposase genes: transposon-like elements in ciliated protozoa and a common "D35E" motif.</title>
        <authorList>
            <person name="Doak T.G."/>
            <person name="Doerder F.P."/>
            <person name="Jahn C.L."/>
            <person name="Herrick G."/>
        </authorList>
    </citation>
    <scope>NUCLEOTIDE SEQUENCE</scope>
    <source>
        <strain evidence="1">Subkaryonide 3.5</strain>
    </source>
</reference>
<proteinExistence type="predicted"/>
<name>O60943_OXYFA</name>
<reference evidence="1" key="4">
    <citation type="submission" date="1994-01" db="EMBL/GenBank/DDBJ databases">
        <title>Developmental precise excision of Oxytricha trifallax teolmere-bearing elements and formation of circles closed by a copy of the flanking target duplication.</title>
        <authorList>
            <person name="Doak T.G."/>
            <person name="Williams K."/>
            <person name="Herrick G."/>
        </authorList>
    </citation>
    <scope>NUCLEOTIDE SEQUENCE</scope>
    <source>
        <strain evidence="1">Subkaryonide 3.5</strain>
    </source>
</reference>